<sequence length="171" mass="19893">MSKRKNEPQRCKRCREERVMQCSHCGRAAQVFCPECDDLPAELKLAEQRKEEQRKKRREMRKKIDPTAVDEVLAAPDGQPWFTTEQVAAQLRIKPNSVSTVKDFPQPDRWRGRNYWTQEALDQWWKENRTVEIIPLDRQEDAEVKPADGVPPRGPDGRFLPRSGQPQEGTA</sequence>
<name>A0ABW0Z7K3_9ACTN</name>
<gene>
    <name evidence="3" type="ORF">ACFP1Z_28485</name>
</gene>
<keyword evidence="1" id="KW-0175">Coiled coil</keyword>
<comment type="caution">
    <text evidence="3">The sequence shown here is derived from an EMBL/GenBank/DDBJ whole genome shotgun (WGS) entry which is preliminary data.</text>
</comment>
<accession>A0ABW0Z7K3</accession>
<evidence type="ECO:0000313" key="3">
    <source>
        <dbReference type="EMBL" id="MFC5724112.1"/>
    </source>
</evidence>
<dbReference type="RefSeq" id="WP_390320546.1">
    <property type="nucleotide sequence ID" value="NZ_JBHSPB010000024.1"/>
</dbReference>
<feature type="region of interest" description="Disordered" evidence="2">
    <location>
        <begin position="135"/>
        <end position="171"/>
    </location>
</feature>
<proteinExistence type="predicted"/>
<reference evidence="4" key="1">
    <citation type="journal article" date="2019" name="Int. J. Syst. Evol. Microbiol.">
        <title>The Global Catalogue of Microorganisms (GCM) 10K type strain sequencing project: providing services to taxonomists for standard genome sequencing and annotation.</title>
        <authorList>
            <consortium name="The Broad Institute Genomics Platform"/>
            <consortium name="The Broad Institute Genome Sequencing Center for Infectious Disease"/>
            <person name="Wu L."/>
            <person name="Ma J."/>
        </authorList>
    </citation>
    <scope>NUCLEOTIDE SEQUENCE [LARGE SCALE GENOMIC DNA]</scope>
    <source>
        <strain evidence="4">CGMCC 4.7304</strain>
    </source>
</reference>
<feature type="coiled-coil region" evidence="1">
    <location>
        <begin position="36"/>
        <end position="63"/>
    </location>
</feature>
<evidence type="ECO:0000313" key="4">
    <source>
        <dbReference type="Proteomes" id="UP001596083"/>
    </source>
</evidence>
<evidence type="ECO:0008006" key="5">
    <source>
        <dbReference type="Google" id="ProtNLM"/>
    </source>
</evidence>
<keyword evidence="4" id="KW-1185">Reference proteome</keyword>
<evidence type="ECO:0000256" key="1">
    <source>
        <dbReference type="SAM" id="Coils"/>
    </source>
</evidence>
<dbReference type="EMBL" id="JBHSPB010000024">
    <property type="protein sequence ID" value="MFC5724112.1"/>
    <property type="molecule type" value="Genomic_DNA"/>
</dbReference>
<dbReference type="Proteomes" id="UP001596083">
    <property type="component" value="Unassembled WGS sequence"/>
</dbReference>
<evidence type="ECO:0000256" key="2">
    <source>
        <dbReference type="SAM" id="MobiDB-lite"/>
    </source>
</evidence>
<organism evidence="3 4">
    <name type="scientific">Streptomyces gamaensis</name>
    <dbReference type="NCBI Taxonomy" id="1763542"/>
    <lineage>
        <taxon>Bacteria</taxon>
        <taxon>Bacillati</taxon>
        <taxon>Actinomycetota</taxon>
        <taxon>Actinomycetes</taxon>
        <taxon>Kitasatosporales</taxon>
        <taxon>Streptomycetaceae</taxon>
        <taxon>Streptomyces</taxon>
    </lineage>
</organism>
<feature type="compositionally biased region" description="Basic and acidic residues" evidence="2">
    <location>
        <begin position="135"/>
        <end position="146"/>
    </location>
</feature>
<protein>
    <recommendedName>
        <fullName evidence="5">DNA-binding protein</fullName>
    </recommendedName>
</protein>